<sequence length="313" mass="35802">YRNFIGKGQRCLLTISNTEVYKNVLHSSGRFCFQSSQPLGQKTTSLQISSLGQFPHRFSAWNAEIIRSFHTSLSLQAAPVPLFWIIVKPAQKLFAIILGRSIRNWWKALPPNKRELFKESARRNKWKILLGVSSLGVLFVMFYFTHLEETPITGRARLLVFGKEHFRDLSQIEYDMWMEEFKSKMLPETDARYQVVERVVGHLSESNKDIPQVSALKWVIHVVDEPGVNAFVLPNGQVFVFTGLLNAVSDIHQLSFILGHEIAHAVLEHAAEKASLVHFLDFLSLIFLTMIWAICPRDSLAVVGQWIQSKLQE</sequence>
<keyword evidence="6 10" id="KW-0482">Metalloprotease</keyword>
<evidence type="ECO:0000256" key="4">
    <source>
        <dbReference type="ARBA" id="ARBA00022801"/>
    </source>
</evidence>
<evidence type="ECO:0000256" key="7">
    <source>
        <dbReference type="ARBA" id="ARBA00038233"/>
    </source>
</evidence>
<evidence type="ECO:0000256" key="3">
    <source>
        <dbReference type="ARBA" id="ARBA00022723"/>
    </source>
</evidence>
<feature type="transmembrane region" description="Helical" evidence="11">
    <location>
        <begin position="128"/>
        <end position="145"/>
    </location>
</feature>
<dbReference type="PANTHER" id="PTHR22726:SF1">
    <property type="entry name" value="METALLOENDOPEPTIDASE OMA1, MITOCHONDRIAL"/>
    <property type="match status" value="1"/>
</dbReference>
<dbReference type="GO" id="GO:0005743">
    <property type="term" value="C:mitochondrial inner membrane"/>
    <property type="evidence" value="ECO:0007669"/>
    <property type="project" value="TreeGrafter"/>
</dbReference>
<evidence type="ECO:0000256" key="8">
    <source>
        <dbReference type="ARBA" id="ARBA00040360"/>
    </source>
</evidence>
<evidence type="ECO:0000259" key="12">
    <source>
        <dbReference type="Pfam" id="PF01435"/>
    </source>
</evidence>
<name>A0A7K5NHC6_CHRMC</name>
<evidence type="ECO:0000256" key="9">
    <source>
        <dbReference type="ARBA" id="ARBA00042978"/>
    </source>
</evidence>
<dbReference type="Proteomes" id="UP000524558">
    <property type="component" value="Unassembled WGS sequence"/>
</dbReference>
<gene>
    <name evidence="13" type="primary">Oma1</name>
    <name evidence="13" type="ORF">CHRMAC_R03217</name>
</gene>
<keyword evidence="11" id="KW-1133">Transmembrane helix</keyword>
<feature type="non-terminal residue" evidence="13">
    <location>
        <position position="313"/>
    </location>
</feature>
<dbReference type="GO" id="GO:0034982">
    <property type="term" value="P:mitochondrial protein processing"/>
    <property type="evidence" value="ECO:0007669"/>
    <property type="project" value="TreeGrafter"/>
</dbReference>
<dbReference type="GO" id="GO:0004222">
    <property type="term" value="F:metalloendopeptidase activity"/>
    <property type="evidence" value="ECO:0007669"/>
    <property type="project" value="InterPro"/>
</dbReference>
<proteinExistence type="inferred from homology"/>
<accession>A0A7K5NHC6</accession>
<comment type="subunit">
    <text evidence="1">Homooligomer.</text>
</comment>
<dbReference type="PANTHER" id="PTHR22726">
    <property type="entry name" value="METALLOENDOPEPTIDASE OMA1"/>
    <property type="match status" value="1"/>
</dbReference>
<evidence type="ECO:0000256" key="11">
    <source>
        <dbReference type="SAM" id="Phobius"/>
    </source>
</evidence>
<keyword evidence="4 10" id="KW-0378">Hydrolase</keyword>
<feature type="domain" description="Peptidase M48" evidence="12">
    <location>
        <begin position="196"/>
        <end position="288"/>
    </location>
</feature>
<evidence type="ECO:0000313" key="14">
    <source>
        <dbReference type="Proteomes" id="UP000524558"/>
    </source>
</evidence>
<dbReference type="EMBL" id="VYZF01000778">
    <property type="protein sequence ID" value="NWT42556.1"/>
    <property type="molecule type" value="Genomic_DNA"/>
</dbReference>
<keyword evidence="3" id="KW-0479">Metal-binding</keyword>
<dbReference type="GO" id="GO:0006515">
    <property type="term" value="P:protein quality control for misfolded or incompletely synthesized proteins"/>
    <property type="evidence" value="ECO:0007669"/>
    <property type="project" value="TreeGrafter"/>
</dbReference>
<organism evidence="13 14">
    <name type="scientific">Chroicocephalus maculipennis</name>
    <name type="common">Brown-hooded gull</name>
    <name type="synonym">Larus maculipennis</name>
    <dbReference type="NCBI Taxonomy" id="287016"/>
    <lineage>
        <taxon>Eukaryota</taxon>
        <taxon>Metazoa</taxon>
        <taxon>Chordata</taxon>
        <taxon>Craniata</taxon>
        <taxon>Vertebrata</taxon>
        <taxon>Euteleostomi</taxon>
        <taxon>Archelosauria</taxon>
        <taxon>Archosauria</taxon>
        <taxon>Dinosauria</taxon>
        <taxon>Saurischia</taxon>
        <taxon>Theropoda</taxon>
        <taxon>Coelurosauria</taxon>
        <taxon>Aves</taxon>
        <taxon>Neognathae</taxon>
        <taxon>Neoaves</taxon>
        <taxon>Charadriiformes</taxon>
        <taxon>Laridae</taxon>
        <taxon>Chroicocephalus</taxon>
    </lineage>
</organism>
<evidence type="ECO:0000256" key="2">
    <source>
        <dbReference type="ARBA" id="ARBA00022670"/>
    </source>
</evidence>
<keyword evidence="5 10" id="KW-0862">Zinc</keyword>
<dbReference type="Gene3D" id="3.30.2010.10">
    <property type="entry name" value="Metalloproteases ('zincins'), catalytic domain"/>
    <property type="match status" value="1"/>
</dbReference>
<keyword evidence="14" id="KW-1185">Reference proteome</keyword>
<evidence type="ECO:0000256" key="10">
    <source>
        <dbReference type="RuleBase" id="RU003983"/>
    </source>
</evidence>
<protein>
    <recommendedName>
        <fullName evidence="8">Metalloendopeptidase OMA1, mitochondrial</fullName>
    </recommendedName>
    <alternativeName>
        <fullName evidence="9">Overlapping with the m-AAA protease 1 homolog</fullName>
    </alternativeName>
</protein>
<dbReference type="InterPro" id="IPR001915">
    <property type="entry name" value="Peptidase_M48"/>
</dbReference>
<comment type="caution">
    <text evidence="13">The sequence shown here is derived from an EMBL/GenBank/DDBJ whole genome shotgun (WGS) entry which is preliminary data.</text>
</comment>
<dbReference type="AlphaFoldDB" id="A0A7K5NHC6"/>
<dbReference type="InterPro" id="IPR051156">
    <property type="entry name" value="Mito/Outer_Membr_Metalloprot"/>
</dbReference>
<dbReference type="CDD" id="cd07331">
    <property type="entry name" value="M48C_Oma1_like"/>
    <property type="match status" value="1"/>
</dbReference>
<keyword evidence="11" id="KW-0472">Membrane</keyword>
<comment type="similarity">
    <text evidence="7 10">Belongs to the peptidase M48 family.</text>
</comment>
<keyword evidence="2 10" id="KW-0645">Protease</keyword>
<feature type="non-terminal residue" evidence="13">
    <location>
        <position position="1"/>
    </location>
</feature>
<keyword evidence="11" id="KW-0812">Transmembrane</keyword>
<dbReference type="GO" id="GO:0046872">
    <property type="term" value="F:metal ion binding"/>
    <property type="evidence" value="ECO:0007669"/>
    <property type="project" value="UniProtKB-KW"/>
</dbReference>
<evidence type="ECO:0000256" key="6">
    <source>
        <dbReference type="ARBA" id="ARBA00023049"/>
    </source>
</evidence>
<dbReference type="Pfam" id="PF01435">
    <property type="entry name" value="Peptidase_M48"/>
    <property type="match status" value="1"/>
</dbReference>
<comment type="cofactor">
    <cofactor evidence="10">
        <name>Zn(2+)</name>
        <dbReference type="ChEBI" id="CHEBI:29105"/>
    </cofactor>
    <text evidence="10">Binds 1 zinc ion per subunit.</text>
</comment>
<evidence type="ECO:0000256" key="5">
    <source>
        <dbReference type="ARBA" id="ARBA00022833"/>
    </source>
</evidence>
<evidence type="ECO:0000256" key="1">
    <source>
        <dbReference type="ARBA" id="ARBA00011182"/>
    </source>
</evidence>
<reference evidence="13 14" key="1">
    <citation type="submission" date="2019-09" db="EMBL/GenBank/DDBJ databases">
        <title>Bird 10,000 Genomes (B10K) Project - Family phase.</title>
        <authorList>
            <person name="Zhang G."/>
        </authorList>
    </citation>
    <scope>NUCLEOTIDE SEQUENCE [LARGE SCALE GENOMIC DNA]</scope>
    <source>
        <strain evidence="13">B10K-DU-021-33</strain>
        <tissue evidence="13">Mixed tissue sample</tissue>
    </source>
</reference>
<evidence type="ECO:0000313" key="13">
    <source>
        <dbReference type="EMBL" id="NWT42556.1"/>
    </source>
</evidence>